<feature type="chain" id="PRO_5019522281" evidence="1">
    <location>
        <begin position="20"/>
        <end position="71"/>
    </location>
</feature>
<evidence type="ECO:0000313" key="3">
    <source>
        <dbReference type="Proteomes" id="UP000283734"/>
    </source>
</evidence>
<protein>
    <submittedName>
        <fullName evidence="2">Uncharacterized protein</fullName>
    </submittedName>
</protein>
<keyword evidence="3" id="KW-1185">Reference proteome</keyword>
<sequence length="71" mass="8240">MLRLFIISIGLVFASSTHAFQKKETCYLVALGQCVLSMAAYFNDKEYEVYPTRNTGETRETRDTHKFNQQK</sequence>
<reference evidence="2 3" key="1">
    <citation type="submission" date="2018-09" db="EMBL/GenBank/DDBJ databases">
        <title>Alcanivorax profundi sp. nov., isolated from 1000 m-depth seawater of the Mariana Trench.</title>
        <authorList>
            <person name="Liu J."/>
        </authorList>
    </citation>
    <scope>NUCLEOTIDE SEQUENCE [LARGE SCALE GENOMIC DNA]</scope>
    <source>
        <strain evidence="2 3">MTEO17</strain>
    </source>
</reference>
<organism evidence="2 3">
    <name type="scientific">Alcanivorax profundi</name>
    <dbReference type="NCBI Taxonomy" id="2338368"/>
    <lineage>
        <taxon>Bacteria</taxon>
        <taxon>Pseudomonadati</taxon>
        <taxon>Pseudomonadota</taxon>
        <taxon>Gammaproteobacteria</taxon>
        <taxon>Oceanospirillales</taxon>
        <taxon>Alcanivoracaceae</taxon>
        <taxon>Alcanivorax</taxon>
    </lineage>
</organism>
<dbReference type="AlphaFoldDB" id="A0A418XZK1"/>
<proteinExistence type="predicted"/>
<dbReference type="EMBL" id="QYYA01000002">
    <property type="protein sequence ID" value="RJG18450.1"/>
    <property type="molecule type" value="Genomic_DNA"/>
</dbReference>
<name>A0A418XZK1_9GAMM</name>
<evidence type="ECO:0000313" key="2">
    <source>
        <dbReference type="EMBL" id="RJG18450.1"/>
    </source>
</evidence>
<comment type="caution">
    <text evidence="2">The sequence shown here is derived from an EMBL/GenBank/DDBJ whole genome shotgun (WGS) entry which is preliminary data.</text>
</comment>
<evidence type="ECO:0000256" key="1">
    <source>
        <dbReference type="SAM" id="SignalP"/>
    </source>
</evidence>
<feature type="signal peptide" evidence="1">
    <location>
        <begin position="1"/>
        <end position="19"/>
    </location>
</feature>
<keyword evidence="1" id="KW-0732">Signal</keyword>
<gene>
    <name evidence="2" type="ORF">D4A39_08255</name>
</gene>
<accession>A0A418XZK1</accession>
<dbReference type="Proteomes" id="UP000283734">
    <property type="component" value="Unassembled WGS sequence"/>
</dbReference>